<proteinExistence type="predicted"/>
<keyword evidence="3" id="KW-1185">Reference proteome</keyword>
<protein>
    <recommendedName>
        <fullName evidence="4">Right handed beta helix domain-containing protein</fullName>
    </recommendedName>
</protein>
<dbReference type="OrthoDB" id="9796530at2"/>
<organism evidence="2 3">
    <name type="scientific">Motilimonas pumila</name>
    <dbReference type="NCBI Taxonomy" id="2303987"/>
    <lineage>
        <taxon>Bacteria</taxon>
        <taxon>Pseudomonadati</taxon>
        <taxon>Pseudomonadota</taxon>
        <taxon>Gammaproteobacteria</taxon>
        <taxon>Alteromonadales</taxon>
        <taxon>Alteromonadales genera incertae sedis</taxon>
        <taxon>Motilimonas</taxon>
    </lineage>
</organism>
<dbReference type="InterPro" id="IPR012334">
    <property type="entry name" value="Pectin_lyas_fold"/>
</dbReference>
<dbReference type="Proteomes" id="UP000283255">
    <property type="component" value="Unassembled WGS sequence"/>
</dbReference>
<dbReference type="Pfam" id="PF14099">
    <property type="entry name" value="Polysacc_lyase"/>
    <property type="match status" value="1"/>
</dbReference>
<dbReference type="RefSeq" id="WP_119912401.1">
    <property type="nucleotide sequence ID" value="NZ_QZCH01000042.1"/>
</dbReference>
<evidence type="ECO:0008006" key="4">
    <source>
        <dbReference type="Google" id="ProtNLM"/>
    </source>
</evidence>
<evidence type="ECO:0000313" key="3">
    <source>
        <dbReference type="Proteomes" id="UP000283255"/>
    </source>
</evidence>
<dbReference type="SUPFAM" id="SSF51126">
    <property type="entry name" value="Pectin lyase-like"/>
    <property type="match status" value="1"/>
</dbReference>
<dbReference type="EMBL" id="QZCH01000042">
    <property type="protein sequence ID" value="RJG38263.1"/>
    <property type="molecule type" value="Genomic_DNA"/>
</dbReference>
<dbReference type="SMART" id="SM00710">
    <property type="entry name" value="PbH1"/>
    <property type="match status" value="4"/>
</dbReference>
<dbReference type="AlphaFoldDB" id="A0A418Y9S7"/>
<feature type="signal peptide" evidence="1">
    <location>
        <begin position="1"/>
        <end position="21"/>
    </location>
</feature>
<feature type="chain" id="PRO_5019335893" description="Right handed beta helix domain-containing protein" evidence="1">
    <location>
        <begin position="22"/>
        <end position="692"/>
    </location>
</feature>
<name>A0A418Y9S7_9GAMM</name>
<dbReference type="Gene3D" id="2.60.120.200">
    <property type="match status" value="1"/>
</dbReference>
<dbReference type="Gene3D" id="2.160.20.10">
    <property type="entry name" value="Single-stranded right-handed beta-helix, Pectin lyase-like"/>
    <property type="match status" value="1"/>
</dbReference>
<dbReference type="InterPro" id="IPR006626">
    <property type="entry name" value="PbH1"/>
</dbReference>
<evidence type="ECO:0000256" key="1">
    <source>
        <dbReference type="SAM" id="SignalP"/>
    </source>
</evidence>
<gene>
    <name evidence="2" type="ORF">D1Z90_19125</name>
</gene>
<comment type="caution">
    <text evidence="2">The sequence shown here is derived from an EMBL/GenBank/DDBJ whole genome shotgun (WGS) entry which is preliminary data.</text>
</comment>
<evidence type="ECO:0000313" key="2">
    <source>
        <dbReference type="EMBL" id="RJG38263.1"/>
    </source>
</evidence>
<reference evidence="2 3" key="2">
    <citation type="submission" date="2019-01" db="EMBL/GenBank/DDBJ databases">
        <title>Motilimonas pumilus sp. nov., isolated from the gut of sea cucumber (Apostichopus japonicus).</title>
        <authorList>
            <person name="Wang F.-Q."/>
            <person name="Ren L.-H."/>
            <person name="Lin Y.-W."/>
            <person name="Sun G.-H."/>
            <person name="Du Z.-J."/>
            <person name="Zhao J.-X."/>
            <person name="Liu X.-J."/>
            <person name="Liu L.-J."/>
        </authorList>
    </citation>
    <scope>NUCLEOTIDE SEQUENCE [LARGE SCALE GENOMIC DNA]</scope>
    <source>
        <strain evidence="2 3">PLHSC7-2</strain>
    </source>
</reference>
<sequence length="692" mass="78759">MNNVKLFIAGICTCFVSTASASTLSNSDESNNLNVINVVDFGIFPDDGIDDTKEFESLIQQLKTGDVVKFPSGEFDFYKEVKFNHSFPDGVKIQGTGNTFIRKTGNYKYATPYSGSYVWSFENPKGLIIEGFNFKGYRTKLNSVDSGFFFNGGSDVLIESNKFSGFNDDCISISALEYDSEGLNFENNEFYECVAINRSQEDDEEASINKIKIAGNTFVANSNSIVLKSNVINRFVTISNNYFFNNTADTITSQSYDALEVTGNYFFSGNRAAVNVIPSSFGEKENFYSMVFDSNTIVDHRYGLKLKPYDQNDVSYPLVNPMYELVVSNNHFDGLYFDTKSNGANDYFYQAIRFNLYAKGSYKNITLDGNTFSNTYHDEKNNSQIVVGEMMDETMVKAVAADIKNGFIKEEDPGLFIGDNVTLPNIPSSLQSGSKLPLKEIPSFPLSNVFWTINWDNSWPDDTEFEVLENKPIDYSVRTVAGQYARRGWFAGEFNLKSFDDFTDNLVRGSYRSEIVGPVSKEKNYERWYSFSSRLPGNYNYSQGQESIFQVHTYPSDGQWSRKISTPYALMTDAGRYTFFVSGTAEHSPIPMVKKHYIDLGEYEKNTWVDWVFQVKHDTKNGFVKIWKNGELAAEYNGPVGYHEDSSNHWTYPKWGLYRWSWADYQHITSRKVFIDEMKVGSEGATYEMMRP</sequence>
<keyword evidence="1" id="KW-0732">Signal</keyword>
<reference evidence="2 3" key="1">
    <citation type="submission" date="2018-09" db="EMBL/GenBank/DDBJ databases">
        <authorList>
            <person name="Wang F."/>
        </authorList>
    </citation>
    <scope>NUCLEOTIDE SEQUENCE [LARGE SCALE GENOMIC DNA]</scope>
    <source>
        <strain evidence="2 3">PLHSC7-2</strain>
    </source>
</reference>
<dbReference type="InterPro" id="IPR025975">
    <property type="entry name" value="Polysacc_lyase"/>
</dbReference>
<accession>A0A418Y9S7</accession>
<dbReference type="InterPro" id="IPR011050">
    <property type="entry name" value="Pectin_lyase_fold/virulence"/>
</dbReference>